<dbReference type="Proteomes" id="UP000253817">
    <property type="component" value="Unassembled WGS sequence"/>
</dbReference>
<evidence type="ECO:0000313" key="4">
    <source>
        <dbReference type="Proteomes" id="UP000253817"/>
    </source>
</evidence>
<dbReference type="SUPFAM" id="SSF81923">
    <property type="entry name" value="Double Clp-N motif"/>
    <property type="match status" value="1"/>
</dbReference>
<sequence>MSFEKFTDKARKVLVLAQDEARSLHQPYVGTEHILLGLIQEKDGLAAQALDRLNVSYDGVVQAIRQVVTIDEDTDVSGHLSFTPRVKRVLENSLREAMQMG</sequence>
<dbReference type="PROSITE" id="PS51903">
    <property type="entry name" value="CLP_R"/>
    <property type="match status" value="1"/>
</dbReference>
<dbReference type="Gene3D" id="1.10.1780.10">
    <property type="entry name" value="Clp, N-terminal domain"/>
    <property type="match status" value="1"/>
</dbReference>
<name>A0ABX9HDL4_9ACTN</name>
<evidence type="ECO:0000259" key="2">
    <source>
        <dbReference type="PROSITE" id="PS51903"/>
    </source>
</evidence>
<accession>A0ABX9HDL4</accession>
<organism evidence="3 4">
    <name type="scientific">Eggerthella sinensis</name>
    <dbReference type="NCBI Taxonomy" id="242230"/>
    <lineage>
        <taxon>Bacteria</taxon>
        <taxon>Bacillati</taxon>
        <taxon>Actinomycetota</taxon>
        <taxon>Coriobacteriia</taxon>
        <taxon>Eggerthellales</taxon>
        <taxon>Eggerthellaceae</taxon>
        <taxon>Eggerthella</taxon>
    </lineage>
</organism>
<reference evidence="3 4" key="1">
    <citation type="journal article" date="2018" name="Elife">
        <title>Discovery and characterization of a prevalent human gut bacterial enzyme sufficient for the inactivation of a family of plant toxins.</title>
        <authorList>
            <person name="Koppel N."/>
            <person name="Bisanz J.E."/>
            <person name="Pandelia M.E."/>
            <person name="Turnbaugh P.J."/>
            <person name="Balskus E.P."/>
        </authorList>
    </citation>
    <scope>NUCLEOTIDE SEQUENCE [LARGE SCALE GENOMIC DNA]</scope>
    <source>
        <strain evidence="3 4">DSM 16107</strain>
    </source>
</reference>
<comment type="caution">
    <text evidence="3">The sequence shown here is derived from an EMBL/GenBank/DDBJ whole genome shotgun (WGS) entry which is preliminary data.</text>
</comment>
<dbReference type="InterPro" id="IPR036628">
    <property type="entry name" value="Clp_N_dom_sf"/>
</dbReference>
<dbReference type="EMBL" id="PPTT01000071">
    <property type="protein sequence ID" value="RDB61458.1"/>
    <property type="molecule type" value="Genomic_DNA"/>
</dbReference>
<feature type="non-terminal residue" evidence="3">
    <location>
        <position position="101"/>
    </location>
</feature>
<keyword evidence="4" id="KW-1185">Reference proteome</keyword>
<protein>
    <submittedName>
        <fullName evidence="3">NDP-hexose 4-ketoreductase</fullName>
    </submittedName>
</protein>
<dbReference type="RefSeq" id="WP_280523745.1">
    <property type="nucleotide sequence ID" value="NZ_PPTT01000071.1"/>
</dbReference>
<dbReference type="InterPro" id="IPR004176">
    <property type="entry name" value="Clp_R_N"/>
</dbReference>
<proteinExistence type="predicted"/>
<dbReference type="Pfam" id="PF02861">
    <property type="entry name" value="Clp_N"/>
    <property type="match status" value="1"/>
</dbReference>
<evidence type="ECO:0000256" key="1">
    <source>
        <dbReference type="PROSITE-ProRule" id="PRU01251"/>
    </source>
</evidence>
<feature type="domain" description="Clp R" evidence="2">
    <location>
        <begin position="3"/>
        <end position="101"/>
    </location>
</feature>
<gene>
    <name evidence="3" type="ORF">C1876_17455</name>
</gene>
<keyword evidence="1" id="KW-0677">Repeat</keyword>
<evidence type="ECO:0000313" key="3">
    <source>
        <dbReference type="EMBL" id="RDB61458.1"/>
    </source>
</evidence>